<evidence type="ECO:0000256" key="1">
    <source>
        <dbReference type="SAM" id="Phobius"/>
    </source>
</evidence>
<dbReference type="KEGG" id="slo:Shew_0285"/>
<evidence type="ECO:0000313" key="4">
    <source>
        <dbReference type="Proteomes" id="UP000001558"/>
    </source>
</evidence>
<dbReference type="Pfam" id="PF00990">
    <property type="entry name" value="GGDEF"/>
    <property type="match status" value="1"/>
</dbReference>
<dbReference type="SMART" id="SM00267">
    <property type="entry name" value="GGDEF"/>
    <property type="match status" value="1"/>
</dbReference>
<dbReference type="HOGENOM" id="CLU_000445_11_1_6"/>
<dbReference type="PANTHER" id="PTHR46663:SF2">
    <property type="entry name" value="GGDEF DOMAIN-CONTAINING PROTEIN"/>
    <property type="match status" value="1"/>
</dbReference>
<dbReference type="eggNOG" id="COG5001">
    <property type="taxonomic scope" value="Bacteria"/>
</dbReference>
<dbReference type="Gene3D" id="3.30.70.270">
    <property type="match status" value="1"/>
</dbReference>
<accession>A3Q9K9</accession>
<dbReference type="InterPro" id="IPR043128">
    <property type="entry name" value="Rev_trsase/Diguanyl_cyclase"/>
</dbReference>
<name>A3Q9K9_SHELP</name>
<dbReference type="STRING" id="323850.Shew_0285"/>
<keyword evidence="4" id="KW-1185">Reference proteome</keyword>
<dbReference type="NCBIfam" id="TIGR00254">
    <property type="entry name" value="GGDEF"/>
    <property type="match status" value="1"/>
</dbReference>
<dbReference type="PROSITE" id="PS50887">
    <property type="entry name" value="GGDEF"/>
    <property type="match status" value="1"/>
</dbReference>
<gene>
    <name evidence="3" type="ordered locus">Shew_0285</name>
</gene>
<dbReference type="CDD" id="cd01949">
    <property type="entry name" value="GGDEF"/>
    <property type="match status" value="1"/>
</dbReference>
<keyword evidence="1" id="KW-1133">Transmembrane helix</keyword>
<dbReference type="InterPro" id="IPR000160">
    <property type="entry name" value="GGDEF_dom"/>
</dbReference>
<organism evidence="3 4">
    <name type="scientific">Shewanella loihica (strain ATCC BAA-1088 / PV-4)</name>
    <dbReference type="NCBI Taxonomy" id="323850"/>
    <lineage>
        <taxon>Bacteria</taxon>
        <taxon>Pseudomonadati</taxon>
        <taxon>Pseudomonadota</taxon>
        <taxon>Gammaproteobacteria</taxon>
        <taxon>Alteromonadales</taxon>
        <taxon>Shewanellaceae</taxon>
        <taxon>Shewanella</taxon>
    </lineage>
</organism>
<dbReference type="PANTHER" id="PTHR46663">
    <property type="entry name" value="DIGUANYLATE CYCLASE DGCT-RELATED"/>
    <property type="match status" value="1"/>
</dbReference>
<protein>
    <submittedName>
        <fullName evidence="3">Diguanylate cyclase</fullName>
    </submittedName>
</protein>
<feature type="domain" description="GGDEF" evidence="2">
    <location>
        <begin position="149"/>
        <end position="281"/>
    </location>
</feature>
<dbReference type="InterPro" id="IPR052163">
    <property type="entry name" value="DGC-Regulatory_Protein"/>
</dbReference>
<dbReference type="RefSeq" id="WP_011864091.1">
    <property type="nucleotide sequence ID" value="NC_009092.1"/>
</dbReference>
<dbReference type="Proteomes" id="UP000001558">
    <property type="component" value="Chromosome"/>
</dbReference>
<dbReference type="SUPFAM" id="SSF55073">
    <property type="entry name" value="Nucleotide cyclase"/>
    <property type="match status" value="1"/>
</dbReference>
<dbReference type="AlphaFoldDB" id="A3Q9K9"/>
<sequence>MPRNDTLNANAPKGGDMTAFAIFIVLIGLMGLLASLIPTYQICQLKPPQTQGWHLLLFMIGMFIFGYLGFLWMLLNRETGPLETVVSLVFSAGGAFVWLVVKMSMKTIVKLQDTLEDKHYQAYHDSLTDLPNRHMLYETMERLIKENGSPFGFIMMDLNDFKMINDNLGHDAGDKVLEIIAYRIERIMPPQALPVRLGGDEFAVLLPKSELGQAQRLAKQIQKAVIEDIHCEGHLLAVGISIGIALYPQDGDDRKTLMKHADIAMYRSKQNNSDYETFSQVTDMPAPLGQFSP</sequence>
<keyword evidence="1" id="KW-0472">Membrane</keyword>
<feature type="transmembrane region" description="Helical" evidence="1">
    <location>
        <begin position="55"/>
        <end position="75"/>
    </location>
</feature>
<feature type="transmembrane region" description="Helical" evidence="1">
    <location>
        <begin position="20"/>
        <end position="43"/>
    </location>
</feature>
<reference evidence="3 4" key="1">
    <citation type="submission" date="2007-03" db="EMBL/GenBank/DDBJ databases">
        <title>Complete sequence of Shewanella loihica PV-4.</title>
        <authorList>
            <consortium name="US DOE Joint Genome Institute"/>
            <person name="Copeland A."/>
            <person name="Lucas S."/>
            <person name="Lapidus A."/>
            <person name="Barry K."/>
            <person name="Detter J.C."/>
            <person name="Glavina del Rio T."/>
            <person name="Hammon N."/>
            <person name="Israni S."/>
            <person name="Dalin E."/>
            <person name="Tice H."/>
            <person name="Pitluck S."/>
            <person name="Chain P."/>
            <person name="Malfatti S."/>
            <person name="Shin M."/>
            <person name="Vergez L."/>
            <person name="Schmutz J."/>
            <person name="Larimer F."/>
            <person name="Land M."/>
            <person name="Hauser L."/>
            <person name="Kyrpides N."/>
            <person name="Mikhailova N."/>
            <person name="Romine M.F."/>
            <person name="Serres G."/>
            <person name="Fredrickson J."/>
            <person name="Tiedje J."/>
            <person name="Richardson P."/>
        </authorList>
    </citation>
    <scope>NUCLEOTIDE SEQUENCE [LARGE SCALE GENOMIC DNA]</scope>
    <source>
        <strain evidence="4">ATCC BAA-1088 / PV-4</strain>
    </source>
</reference>
<evidence type="ECO:0000313" key="3">
    <source>
        <dbReference type="EMBL" id="ABO22157.1"/>
    </source>
</evidence>
<keyword evidence="1" id="KW-0812">Transmembrane</keyword>
<dbReference type="EMBL" id="CP000606">
    <property type="protein sequence ID" value="ABO22157.1"/>
    <property type="molecule type" value="Genomic_DNA"/>
</dbReference>
<dbReference type="InterPro" id="IPR029787">
    <property type="entry name" value="Nucleotide_cyclase"/>
</dbReference>
<proteinExistence type="predicted"/>
<evidence type="ECO:0000259" key="2">
    <source>
        <dbReference type="PROSITE" id="PS50887"/>
    </source>
</evidence>
<feature type="transmembrane region" description="Helical" evidence="1">
    <location>
        <begin position="81"/>
        <end position="101"/>
    </location>
</feature>